<dbReference type="PROSITE" id="PS50294">
    <property type="entry name" value="WD_REPEATS_REGION"/>
    <property type="match status" value="2"/>
</dbReference>
<dbReference type="GO" id="GO:0016282">
    <property type="term" value="C:eukaryotic 43S preinitiation complex"/>
    <property type="evidence" value="ECO:0007669"/>
    <property type="project" value="UniProtKB-UniRule"/>
</dbReference>
<dbReference type="InterPro" id="IPR036322">
    <property type="entry name" value="WD40_repeat_dom_sf"/>
</dbReference>
<feature type="repeat" description="WD" evidence="8">
    <location>
        <begin position="281"/>
        <end position="311"/>
    </location>
</feature>
<dbReference type="PANTHER" id="PTHR19877:SF1">
    <property type="entry name" value="EUKARYOTIC TRANSLATION INITIATION FACTOR 3 SUBUNIT I"/>
    <property type="match status" value="1"/>
</dbReference>
<dbReference type="GO" id="GO:0003743">
    <property type="term" value="F:translation initiation factor activity"/>
    <property type="evidence" value="ECO:0000318"/>
    <property type="project" value="GO_Central"/>
</dbReference>
<dbReference type="PROSITE" id="PS50082">
    <property type="entry name" value="WD_REPEATS_2"/>
    <property type="match status" value="4"/>
</dbReference>
<dbReference type="Proteomes" id="UP000009022">
    <property type="component" value="Unassembled WGS sequence"/>
</dbReference>
<evidence type="ECO:0000256" key="7">
    <source>
        <dbReference type="HAMAP-Rule" id="MF_03008"/>
    </source>
</evidence>
<dbReference type="RefSeq" id="XP_002115720.1">
    <property type="nucleotide sequence ID" value="XM_002115684.1"/>
</dbReference>
<dbReference type="FunFam" id="2.130.10.10:FF:000127">
    <property type="entry name" value="Eukaryotic translation initiation factor 3 subunit I"/>
    <property type="match status" value="1"/>
</dbReference>
<dbReference type="InterPro" id="IPR015943">
    <property type="entry name" value="WD40/YVTN_repeat-like_dom_sf"/>
</dbReference>
<dbReference type="Pfam" id="PF24805">
    <property type="entry name" value="EIF3I"/>
    <property type="match status" value="1"/>
</dbReference>
<dbReference type="HOGENOM" id="CLU_043845_0_1_1"/>
<dbReference type="HAMAP" id="MF_03008">
    <property type="entry name" value="eIF3i"/>
    <property type="match status" value="1"/>
</dbReference>
<evidence type="ECO:0000256" key="3">
    <source>
        <dbReference type="ARBA" id="ARBA00022574"/>
    </source>
</evidence>
<comment type="subcellular location">
    <subcellularLocation>
        <location evidence="7">Cytoplasm</location>
    </subcellularLocation>
</comment>
<evidence type="ECO:0000256" key="1">
    <source>
        <dbReference type="ARBA" id="ARBA00022490"/>
    </source>
</evidence>
<evidence type="ECO:0000256" key="2">
    <source>
        <dbReference type="ARBA" id="ARBA00022540"/>
    </source>
</evidence>
<feature type="repeat" description="WD" evidence="8">
    <location>
        <begin position="48"/>
        <end position="87"/>
    </location>
</feature>
<dbReference type="CTD" id="6757069"/>
<gene>
    <name evidence="9" type="ORF">TRIADDRAFT_50764</name>
</gene>
<keyword evidence="10" id="KW-1185">Reference proteome</keyword>
<dbReference type="GO" id="GO:0003723">
    <property type="term" value="F:RNA binding"/>
    <property type="evidence" value="ECO:0000318"/>
    <property type="project" value="GO_Central"/>
</dbReference>
<dbReference type="InParanoid" id="B3S673"/>
<dbReference type="GeneID" id="6757069"/>
<dbReference type="InterPro" id="IPR001680">
    <property type="entry name" value="WD40_rpt"/>
</dbReference>
<evidence type="ECO:0000313" key="9">
    <source>
        <dbReference type="EMBL" id="EDV21572.1"/>
    </source>
</evidence>
<evidence type="ECO:0000313" key="10">
    <source>
        <dbReference type="Proteomes" id="UP000009022"/>
    </source>
</evidence>
<comment type="similarity">
    <text evidence="6">Belongs to the WD repeat STRAP family.</text>
</comment>
<evidence type="ECO:0000256" key="4">
    <source>
        <dbReference type="ARBA" id="ARBA00022737"/>
    </source>
</evidence>
<dbReference type="STRING" id="10228.B3S673"/>
<dbReference type="FunCoup" id="B3S673">
    <property type="interactions" value="1825"/>
</dbReference>
<keyword evidence="3 8" id="KW-0853">WD repeat</keyword>
<comment type="subunit">
    <text evidence="7">Component of the eukaryotic translation initiation factor 3 (eIF-3) complex.</text>
</comment>
<dbReference type="GO" id="GO:0002183">
    <property type="term" value="P:cytoplasmic translational initiation"/>
    <property type="evidence" value="ECO:0000318"/>
    <property type="project" value="GO_Central"/>
</dbReference>
<proteinExistence type="inferred from homology"/>
<dbReference type="PhylomeDB" id="B3S673"/>
<dbReference type="GO" id="GO:0001732">
    <property type="term" value="P:formation of cytoplasmic translation initiation complex"/>
    <property type="evidence" value="ECO:0007669"/>
    <property type="project" value="UniProtKB-UniRule"/>
</dbReference>
<keyword evidence="5 7" id="KW-0648">Protein biosynthesis</keyword>
<comment type="similarity">
    <text evidence="7">Belongs to the eIF-3 subunit I family.</text>
</comment>
<sequence>MRPILLHGHERAITQIRYNREGDLLFSAGKDHSPSVWYSDNGERLGTYDGHSGVVWCINRDSTKVVTGSGDNSYIIWDCETGKQLHRIDTRAAVRSCGFSYSGRALLITTDQQRGYESEILLFGLDDPTQINDGEPYLRIPISKDNAKITTAVWGKLDRYLIVGHENGEVSQFDATTGEKLHSVTEHRKAISDINMYKDQSMFVTASKDSTAKLFDADDLTLLKTYKTERPVNSAALSSLKDHVVLGGGQEAIDVTTTAAQAGKFDARFYHVVFEEEIGRVKGHFGPINSVRFHPDGKSYSSGGEDGYVRVHQFDQSYFDFEFEY</sequence>
<dbReference type="eggNOG" id="KOG0643">
    <property type="taxonomic scope" value="Eukaryota"/>
</dbReference>
<keyword evidence="2 7" id="KW-0396">Initiation factor</keyword>
<dbReference type="GO" id="GO:0033290">
    <property type="term" value="C:eukaryotic 48S preinitiation complex"/>
    <property type="evidence" value="ECO:0007669"/>
    <property type="project" value="UniProtKB-UniRule"/>
</dbReference>
<dbReference type="OMA" id="VWFSHNG"/>
<protein>
    <recommendedName>
        <fullName evidence="7">Eukaryotic translation initiation factor 3 subunit I</fullName>
        <shortName evidence="7">eIF3i</shortName>
    </recommendedName>
</protein>
<evidence type="ECO:0000256" key="6">
    <source>
        <dbReference type="ARBA" id="ARBA00038394"/>
    </source>
</evidence>
<dbReference type="GO" id="GO:0071541">
    <property type="term" value="C:eukaryotic translation initiation factor 3 complex, eIF3m"/>
    <property type="evidence" value="ECO:0000318"/>
    <property type="project" value="GO_Central"/>
</dbReference>
<dbReference type="OrthoDB" id="24966at2759"/>
<keyword evidence="4" id="KW-0677">Repeat</keyword>
<dbReference type="AlphaFoldDB" id="B3S673"/>
<reference evidence="9 10" key="1">
    <citation type="journal article" date="2008" name="Nature">
        <title>The Trichoplax genome and the nature of placozoans.</title>
        <authorList>
            <person name="Srivastava M."/>
            <person name="Begovic E."/>
            <person name="Chapman J."/>
            <person name="Putnam N.H."/>
            <person name="Hellsten U."/>
            <person name="Kawashima T."/>
            <person name="Kuo A."/>
            <person name="Mitros T."/>
            <person name="Salamov A."/>
            <person name="Carpenter M.L."/>
            <person name="Signorovitch A.Y."/>
            <person name="Moreno M.A."/>
            <person name="Kamm K."/>
            <person name="Grimwood J."/>
            <person name="Schmutz J."/>
            <person name="Shapiro H."/>
            <person name="Grigoriev I.V."/>
            <person name="Buss L.W."/>
            <person name="Schierwater B."/>
            <person name="Dellaporta S.L."/>
            <person name="Rokhsar D.S."/>
        </authorList>
    </citation>
    <scope>NUCLEOTIDE SEQUENCE [LARGE SCALE GENOMIC DNA]</scope>
    <source>
        <strain evidence="9 10">Grell-BS-1999</strain>
    </source>
</reference>
<comment type="function">
    <text evidence="7">Component of the eukaryotic translation initiation factor 3 (eIF-3) complex, which is involved in protein synthesis of a specialized repertoire of mRNAs and, together with other initiation factors, stimulates binding of mRNA and methionyl-tRNAi to the 40S ribosome. The eIF-3 complex specifically targets and initiates translation of a subset of mRNAs involved in cell proliferation.</text>
</comment>
<feature type="repeat" description="WD" evidence="8">
    <location>
        <begin position="184"/>
        <end position="225"/>
    </location>
</feature>
<organism evidence="9 10">
    <name type="scientific">Trichoplax adhaerens</name>
    <name type="common">Trichoplax reptans</name>
    <dbReference type="NCBI Taxonomy" id="10228"/>
    <lineage>
        <taxon>Eukaryota</taxon>
        <taxon>Metazoa</taxon>
        <taxon>Placozoa</taxon>
        <taxon>Uniplacotomia</taxon>
        <taxon>Trichoplacea</taxon>
        <taxon>Trichoplacidae</taxon>
        <taxon>Trichoplax</taxon>
    </lineage>
</organism>
<dbReference type="PANTHER" id="PTHR19877">
    <property type="entry name" value="EUKARYOTIC TRANSLATION INITIATION FACTOR 3 SUBUNIT I"/>
    <property type="match status" value="1"/>
</dbReference>
<dbReference type="InterPro" id="IPR027525">
    <property type="entry name" value="eIF3i"/>
</dbReference>
<dbReference type="EMBL" id="DS985252">
    <property type="protein sequence ID" value="EDV21572.1"/>
    <property type="molecule type" value="Genomic_DNA"/>
</dbReference>
<evidence type="ECO:0000256" key="8">
    <source>
        <dbReference type="PROSITE-ProRule" id="PRU00221"/>
    </source>
</evidence>
<dbReference type="Gene3D" id="2.130.10.10">
    <property type="entry name" value="YVTN repeat-like/Quinoprotein amine dehydrogenase"/>
    <property type="match status" value="1"/>
</dbReference>
<accession>B3S673</accession>
<dbReference type="SUPFAM" id="SSF50978">
    <property type="entry name" value="WD40 repeat-like"/>
    <property type="match status" value="1"/>
</dbReference>
<dbReference type="SMART" id="SM00320">
    <property type="entry name" value="WD40"/>
    <property type="match status" value="5"/>
</dbReference>
<dbReference type="KEGG" id="tad:TRIADDRAFT_50764"/>
<evidence type="ECO:0000256" key="5">
    <source>
        <dbReference type="ARBA" id="ARBA00022917"/>
    </source>
</evidence>
<feature type="repeat" description="WD" evidence="8">
    <location>
        <begin position="6"/>
        <end position="47"/>
    </location>
</feature>
<name>B3S673_TRIAD</name>
<keyword evidence="1 7" id="KW-0963">Cytoplasm</keyword>